<organism evidence="2 3">
    <name type="scientific">Kitasatospora kifunensis</name>
    <name type="common">Streptomyces kifunensis</name>
    <dbReference type="NCBI Taxonomy" id="58351"/>
    <lineage>
        <taxon>Bacteria</taxon>
        <taxon>Bacillati</taxon>
        <taxon>Actinomycetota</taxon>
        <taxon>Actinomycetes</taxon>
        <taxon>Kitasatosporales</taxon>
        <taxon>Streptomycetaceae</taxon>
        <taxon>Kitasatospora</taxon>
    </lineage>
</organism>
<accession>A0A7W7QYZ3</accession>
<protein>
    <submittedName>
        <fullName evidence="2">Uncharacterized protein</fullName>
    </submittedName>
</protein>
<feature type="compositionally biased region" description="Basic and acidic residues" evidence="1">
    <location>
        <begin position="123"/>
        <end position="143"/>
    </location>
</feature>
<sequence length="759" mass="78966">MVDFYDLTNAKADVLTGAADAWDQIVTKLTAMDAEWNSVVVAKVNGSGWSGKAADQAKPALSRGNDQLAAAATEAGAIASVLREAAGAIQDAKTKIDAALADAKSAGLTVSSDGTVSWPPADHATRRDPQAAQDYDDRYGPKADDIRTRIDSAVQAATDADQRACFALRSDVSSDKDGSFNAQAIGAGPAADARRAAQLAAKGNKLSDTELLELNNLLHAYGGDPVFSTKFYENLGPKGLLTSWNSMVDDEDSVTSASDARWAQYQEMQKNLGTALATATRTTNQPHLSDQWEADLRKAGAQPLWDLPSQMIYRPYVPYGYQVLSGILRTGDYDPHFLDPIAEHIVQLDASHKIDWPSPGLTSNPERRGFNILGLDGGAGIDPVTGVLEALGHSPEAATSFFENKPTAYNADGTVNPNGTPNPPDYLHYLAHDKEFTTDTLSQQGDLMAKGLASGPTALGHALEAATSGQPYDAAPAQSAQHTPGQADVMNKVMTEFGENTGGSLARITGPNAPLAALRPSLGHMTADYMGDVQRAMSPWDQTLPVNGTPANLQTPDVRAVLNVLGRDPQAYGSVINAQQAYTTALIHGAFAGGETDTAKLAIPAENAAASGGMVAGVLNQARADAVFKAHEASDQAYNQGVQQGSWWVKTTFSATIGALAGETPGVSAGSDFIVDQILQSVVGNAQQDTIALAQEQAGQLSDAGRNADAISAAQAVRDAAVGTGLANSQVEQLAALVGHQAAAGEAVGGGANRTANGG</sequence>
<dbReference type="EMBL" id="JACHJV010000001">
    <property type="protein sequence ID" value="MBB4922412.1"/>
    <property type="molecule type" value="Genomic_DNA"/>
</dbReference>
<gene>
    <name evidence="2" type="ORF">FHR34_001405</name>
</gene>
<dbReference type="RefSeq" id="WP_184934591.1">
    <property type="nucleotide sequence ID" value="NZ_JACHJV010000001.1"/>
</dbReference>
<comment type="caution">
    <text evidence="2">The sequence shown here is derived from an EMBL/GenBank/DDBJ whole genome shotgun (WGS) entry which is preliminary data.</text>
</comment>
<reference evidence="2 3" key="1">
    <citation type="submission" date="2020-08" db="EMBL/GenBank/DDBJ databases">
        <title>Sequencing the genomes of 1000 actinobacteria strains.</title>
        <authorList>
            <person name="Klenk H.-P."/>
        </authorList>
    </citation>
    <scope>NUCLEOTIDE SEQUENCE [LARGE SCALE GENOMIC DNA]</scope>
    <source>
        <strain evidence="2 3">DSM 41654</strain>
    </source>
</reference>
<dbReference type="AlphaFoldDB" id="A0A7W7QYZ3"/>
<keyword evidence="3" id="KW-1185">Reference proteome</keyword>
<proteinExistence type="predicted"/>
<dbReference type="Proteomes" id="UP000540506">
    <property type="component" value="Unassembled WGS sequence"/>
</dbReference>
<evidence type="ECO:0000313" key="2">
    <source>
        <dbReference type="EMBL" id="MBB4922412.1"/>
    </source>
</evidence>
<evidence type="ECO:0000256" key="1">
    <source>
        <dbReference type="SAM" id="MobiDB-lite"/>
    </source>
</evidence>
<feature type="region of interest" description="Disordered" evidence="1">
    <location>
        <begin position="110"/>
        <end position="143"/>
    </location>
</feature>
<evidence type="ECO:0000313" key="3">
    <source>
        <dbReference type="Proteomes" id="UP000540506"/>
    </source>
</evidence>
<name>A0A7W7QYZ3_KITKI</name>